<protein>
    <submittedName>
        <fullName evidence="1">Uncharacterized protein</fullName>
    </submittedName>
</protein>
<dbReference type="PANTHER" id="PTHR37984">
    <property type="entry name" value="PROTEIN CBG26694"/>
    <property type="match status" value="1"/>
</dbReference>
<reference evidence="1" key="1">
    <citation type="submission" date="2023-07" db="EMBL/GenBank/DDBJ databases">
        <title>Chromosome-level genome assembly of Artemia franciscana.</title>
        <authorList>
            <person name="Jo E."/>
        </authorList>
    </citation>
    <scope>NUCLEOTIDE SEQUENCE</scope>
    <source>
        <tissue evidence="1">Whole body</tissue>
    </source>
</reference>
<dbReference type="InterPro" id="IPR050951">
    <property type="entry name" value="Retrovirus_Pol_polyprotein"/>
</dbReference>
<evidence type="ECO:0000313" key="2">
    <source>
        <dbReference type="Proteomes" id="UP001187531"/>
    </source>
</evidence>
<keyword evidence="2" id="KW-1185">Reference proteome</keyword>
<evidence type="ECO:0000313" key="1">
    <source>
        <dbReference type="EMBL" id="KAK2722764.1"/>
    </source>
</evidence>
<accession>A0AA88I7E9</accession>
<dbReference type="GO" id="GO:0071897">
    <property type="term" value="P:DNA biosynthetic process"/>
    <property type="evidence" value="ECO:0007669"/>
    <property type="project" value="UniProtKB-ARBA"/>
</dbReference>
<gene>
    <name evidence="1" type="ORF">QYM36_003081</name>
</gene>
<proteinExistence type="predicted"/>
<dbReference type="SUPFAM" id="SSF56672">
    <property type="entry name" value="DNA/RNA polymerases"/>
    <property type="match status" value="1"/>
</dbReference>
<organism evidence="1 2">
    <name type="scientific">Artemia franciscana</name>
    <name type="common">Brine shrimp</name>
    <name type="synonym">Artemia sanfranciscana</name>
    <dbReference type="NCBI Taxonomy" id="6661"/>
    <lineage>
        <taxon>Eukaryota</taxon>
        <taxon>Metazoa</taxon>
        <taxon>Ecdysozoa</taxon>
        <taxon>Arthropoda</taxon>
        <taxon>Crustacea</taxon>
        <taxon>Branchiopoda</taxon>
        <taxon>Anostraca</taxon>
        <taxon>Artemiidae</taxon>
        <taxon>Artemia</taxon>
    </lineage>
</organism>
<dbReference type="EMBL" id="JAVRJZ010000005">
    <property type="protein sequence ID" value="KAK2722764.1"/>
    <property type="molecule type" value="Genomic_DNA"/>
</dbReference>
<sequence length="95" mass="10590">MDEILAEYKDVFEGIGEIPGKCKIHLKPEATPSVKPPIKVPLAIQDKLKNELERLVSLGIIEKATEPTELVNSMVVVQKPNSDIWTCLDPVKLKK</sequence>
<dbReference type="Proteomes" id="UP001187531">
    <property type="component" value="Unassembled WGS sequence"/>
</dbReference>
<dbReference type="AlphaFoldDB" id="A0AA88I7E9"/>
<dbReference type="PANTHER" id="PTHR37984:SF5">
    <property type="entry name" value="PROTEIN NYNRIN-LIKE"/>
    <property type="match status" value="1"/>
</dbReference>
<name>A0AA88I7E9_ARTSF</name>
<dbReference type="Gene3D" id="3.10.10.10">
    <property type="entry name" value="HIV Type 1 Reverse Transcriptase, subunit A, domain 1"/>
    <property type="match status" value="1"/>
</dbReference>
<comment type="caution">
    <text evidence="1">The sequence shown here is derived from an EMBL/GenBank/DDBJ whole genome shotgun (WGS) entry which is preliminary data.</text>
</comment>
<dbReference type="InterPro" id="IPR043502">
    <property type="entry name" value="DNA/RNA_pol_sf"/>
</dbReference>